<name>A0A7Y7LY42_9MICC</name>
<proteinExistence type="inferred from homology"/>
<dbReference type="Proteomes" id="UP000543556">
    <property type="component" value="Unassembled WGS sequence"/>
</dbReference>
<evidence type="ECO:0000313" key="6">
    <source>
        <dbReference type="Proteomes" id="UP000543556"/>
    </source>
</evidence>
<keyword evidence="3" id="KW-0812">Transmembrane</keyword>
<keyword evidence="3" id="KW-1133">Transmembrane helix</keyword>
<keyword evidence="6" id="KW-1185">Reference proteome</keyword>
<protein>
    <submittedName>
        <fullName evidence="5">LCP family protein</fullName>
    </submittedName>
</protein>
<dbReference type="AlphaFoldDB" id="A0A7Y7LY42"/>
<keyword evidence="3" id="KW-0472">Membrane</keyword>
<comment type="caution">
    <text evidence="5">The sequence shown here is derived from an EMBL/GenBank/DDBJ whole genome shotgun (WGS) entry which is preliminary data.</text>
</comment>
<reference evidence="5 6" key="1">
    <citation type="submission" date="2020-02" db="EMBL/GenBank/DDBJ databases">
        <title>Genome sequence of strain AETb3-4.</title>
        <authorList>
            <person name="Gao J."/>
            <person name="Zhang X."/>
        </authorList>
    </citation>
    <scope>NUCLEOTIDE SEQUENCE [LARGE SCALE GENOMIC DNA]</scope>
    <source>
        <strain evidence="5 6">AETb3-4</strain>
    </source>
</reference>
<gene>
    <name evidence="5" type="ORF">G6034_06445</name>
</gene>
<organism evidence="5 6">
    <name type="scientific">Arthrobacter wenxiniae</name>
    <dbReference type="NCBI Taxonomy" id="2713570"/>
    <lineage>
        <taxon>Bacteria</taxon>
        <taxon>Bacillati</taxon>
        <taxon>Actinomycetota</taxon>
        <taxon>Actinomycetes</taxon>
        <taxon>Micrococcales</taxon>
        <taxon>Micrococcaceae</taxon>
        <taxon>Arthrobacter</taxon>
    </lineage>
</organism>
<evidence type="ECO:0000256" key="1">
    <source>
        <dbReference type="ARBA" id="ARBA00006068"/>
    </source>
</evidence>
<dbReference type="RefSeq" id="WP_176634275.1">
    <property type="nucleotide sequence ID" value="NZ_JAAMFM010000006.1"/>
</dbReference>
<dbReference type="Pfam" id="PF03816">
    <property type="entry name" value="LytR_cpsA_psr"/>
    <property type="match status" value="1"/>
</dbReference>
<evidence type="ECO:0000313" key="5">
    <source>
        <dbReference type="EMBL" id="NVM94552.1"/>
    </source>
</evidence>
<dbReference type="EMBL" id="JAAMFM010000006">
    <property type="protein sequence ID" value="NVM94552.1"/>
    <property type="molecule type" value="Genomic_DNA"/>
</dbReference>
<feature type="compositionally biased region" description="Low complexity" evidence="2">
    <location>
        <begin position="373"/>
        <end position="425"/>
    </location>
</feature>
<dbReference type="InterPro" id="IPR004474">
    <property type="entry name" value="LytR_CpsA_psr"/>
</dbReference>
<evidence type="ECO:0000259" key="4">
    <source>
        <dbReference type="Pfam" id="PF03816"/>
    </source>
</evidence>
<feature type="transmembrane region" description="Helical" evidence="3">
    <location>
        <begin position="20"/>
        <end position="44"/>
    </location>
</feature>
<dbReference type="NCBIfam" id="TIGR00350">
    <property type="entry name" value="lytR_cpsA_psr"/>
    <property type="match status" value="1"/>
</dbReference>
<feature type="domain" description="Cell envelope-related transcriptional attenuator" evidence="4">
    <location>
        <begin position="107"/>
        <end position="286"/>
    </location>
</feature>
<dbReference type="InterPro" id="IPR050922">
    <property type="entry name" value="LytR/CpsA/Psr_CW_biosynth"/>
</dbReference>
<dbReference type="PANTHER" id="PTHR33392">
    <property type="entry name" value="POLYISOPRENYL-TEICHOIC ACID--PEPTIDOGLYCAN TEICHOIC ACID TRANSFERASE TAGU"/>
    <property type="match status" value="1"/>
</dbReference>
<dbReference type="PANTHER" id="PTHR33392:SF6">
    <property type="entry name" value="POLYISOPRENYL-TEICHOIC ACID--PEPTIDOGLYCAN TEICHOIC ACID TRANSFERASE TAGU"/>
    <property type="match status" value="1"/>
</dbReference>
<feature type="region of interest" description="Disordered" evidence="2">
    <location>
        <begin position="367"/>
        <end position="442"/>
    </location>
</feature>
<evidence type="ECO:0000256" key="3">
    <source>
        <dbReference type="SAM" id="Phobius"/>
    </source>
</evidence>
<accession>A0A7Y7LY42</accession>
<evidence type="ECO:0000256" key="2">
    <source>
        <dbReference type="SAM" id="MobiDB-lite"/>
    </source>
</evidence>
<sequence length="442" mass="45976">MSLYDQLIVRDRRRLRRRRITLAVLAALVAAVVVAVGFVVVSLVQANNNILRSDALNGAQSVAKLSKDTNILVMGLDSRVDEQGKPLSAAVYSALDAGNQSTGGYNANVLMLVHIPANGSRATAISIPRDDYVQLAGLPGQPIEAKIKEAYGYGLAAEQTALLAAGKPNDQATYQQAREAGRRAEIATVSAFLGSVHIDHFVEVTMAGFYEVAQAVAPITVCVNQATQDTYSGADFVKGVQQINAKQAMAFVRQRRDTGNPDYSFTDLDRERRQQAFIVSVIHQLKQAGTFTDIPKMQAVLKAVSSNIVVDSGLNLLEMAQQAGSITSGNISFTTLPITGFGTSPAGESINTVDVAQVQSTVKQLLAPPAPARKPTAKSTASGTSAANGSSPSGPGSAAGSGAAPGSSPSSGAARKAAKAPATTTYSDWTGALQGGSVTCVK</sequence>
<dbReference type="Gene3D" id="3.40.630.190">
    <property type="entry name" value="LCP protein"/>
    <property type="match status" value="1"/>
</dbReference>
<comment type="similarity">
    <text evidence="1">Belongs to the LytR/CpsA/Psr (LCP) family.</text>
</comment>